<dbReference type="Proteomes" id="UP001235712">
    <property type="component" value="Unassembled WGS sequence"/>
</dbReference>
<dbReference type="PROSITE" id="PS51257">
    <property type="entry name" value="PROKAR_LIPOPROTEIN"/>
    <property type="match status" value="1"/>
</dbReference>
<protein>
    <recommendedName>
        <fullName evidence="4">Lipoprotein</fullName>
    </recommendedName>
</protein>
<accession>A0ABT9PF31</accession>
<proteinExistence type="predicted"/>
<reference evidence="2 3" key="1">
    <citation type="submission" date="2023-07" db="EMBL/GenBank/DDBJ databases">
        <title>Sequencing the genomes of 1000 actinobacteria strains.</title>
        <authorList>
            <person name="Klenk H.-P."/>
        </authorList>
    </citation>
    <scope>NUCLEOTIDE SEQUENCE [LARGE SCALE GENOMIC DNA]</scope>
    <source>
        <strain evidence="2 3">DSM 44388</strain>
    </source>
</reference>
<sequence>MATRTGFIALTGCGLAAAVVLSGCGAQGSAGTSGAAGSPKEQVSQAFGNLASSSGVGLEFTLDGTLPDLQKINAALPKDERESDADLKETAVVLDGSITANVSAPQGKTLADGIGSSSASVKYQDASLLDVASVGSMAYLRTDTQKIAEMYDFDVAELKTLFADWDASISGPGNALLDGTWVSLDLKKTEGVLREEKLLEDLSGMALPDSSKSYDLLQSLQASFDRDAQVAQNGDGYRVTVPAKKVAQAVADDLIALTGDETGDEFREEIAGMKERDVVFDVTLDGDKLSGVNVDVAQFLDNPPADARLALDVKIDAEAETVQAPTDATEIDVKAVIDALRRDGL</sequence>
<keyword evidence="1" id="KW-0732">Signal</keyword>
<evidence type="ECO:0000313" key="2">
    <source>
        <dbReference type="EMBL" id="MDP9830999.1"/>
    </source>
</evidence>
<evidence type="ECO:0008006" key="4">
    <source>
        <dbReference type="Google" id="ProtNLM"/>
    </source>
</evidence>
<feature type="signal peptide" evidence="1">
    <location>
        <begin position="1"/>
        <end position="22"/>
    </location>
</feature>
<gene>
    <name evidence="2" type="ORF">J2S57_006748</name>
</gene>
<dbReference type="RefSeq" id="WP_307250349.1">
    <property type="nucleotide sequence ID" value="NZ_JAUSQZ010000001.1"/>
</dbReference>
<name>A0ABT9PF31_9ACTN</name>
<feature type="chain" id="PRO_5046354907" description="Lipoprotein" evidence="1">
    <location>
        <begin position="23"/>
        <end position="345"/>
    </location>
</feature>
<organism evidence="2 3">
    <name type="scientific">Kineosporia succinea</name>
    <dbReference type="NCBI Taxonomy" id="84632"/>
    <lineage>
        <taxon>Bacteria</taxon>
        <taxon>Bacillati</taxon>
        <taxon>Actinomycetota</taxon>
        <taxon>Actinomycetes</taxon>
        <taxon>Kineosporiales</taxon>
        <taxon>Kineosporiaceae</taxon>
        <taxon>Kineosporia</taxon>
    </lineage>
</organism>
<comment type="caution">
    <text evidence="2">The sequence shown here is derived from an EMBL/GenBank/DDBJ whole genome shotgun (WGS) entry which is preliminary data.</text>
</comment>
<keyword evidence="3" id="KW-1185">Reference proteome</keyword>
<evidence type="ECO:0000256" key="1">
    <source>
        <dbReference type="SAM" id="SignalP"/>
    </source>
</evidence>
<evidence type="ECO:0000313" key="3">
    <source>
        <dbReference type="Proteomes" id="UP001235712"/>
    </source>
</evidence>
<dbReference type="EMBL" id="JAUSQZ010000001">
    <property type="protein sequence ID" value="MDP9830999.1"/>
    <property type="molecule type" value="Genomic_DNA"/>
</dbReference>